<sequence>MRDFIAQRVRAIPPSGIRRFFDIAATMDDVISLGIGEPDFVTPPALLQAGIQSLQRGSTHYTSNSGIYELRVALSGYIARLYGIEYHPERELLITVGVSEALYLALNAILDPGDEVIVPEPCFVAYMPEVTLAHGVPVPIPTYAADGFQVTAERIAEKITPRTKAILIGYPNNPTGAVMSRERLLEIAQLAEKHDLLVISDEIYDRLVYGVPHTQFATLPNMRERTVVLSGFSKSHAMTGWRIGYAAGNAEIIGMMRKIHQYTIMSAPTTAQEALLAALEQSEPDVEAMREEYDRRRKLIVSGFNALGLTCFEPRGAFYAFPSIAISGMDENTFAERLLQEERVAMVPGSAFGASGVGFVRASYATAYEKIEEALERLARFLQRHG</sequence>
<dbReference type="InterPro" id="IPR004839">
    <property type="entry name" value="Aminotransferase_I/II_large"/>
</dbReference>
<organism evidence="8 9">
    <name type="scientific">Candidatus Thermofonsia Clade 1 bacterium</name>
    <dbReference type="NCBI Taxonomy" id="2364210"/>
    <lineage>
        <taxon>Bacteria</taxon>
        <taxon>Bacillati</taxon>
        <taxon>Chloroflexota</taxon>
        <taxon>Candidatus Thermofontia</taxon>
        <taxon>Candidatus Thermofonsia Clade 1</taxon>
    </lineage>
</organism>
<evidence type="ECO:0000256" key="1">
    <source>
        <dbReference type="ARBA" id="ARBA00001933"/>
    </source>
</evidence>
<dbReference type="AlphaFoldDB" id="A0A2M8PFF7"/>
<keyword evidence="4 6" id="KW-0808">Transferase</keyword>
<evidence type="ECO:0000256" key="2">
    <source>
        <dbReference type="ARBA" id="ARBA00007441"/>
    </source>
</evidence>
<dbReference type="InterPro" id="IPR004838">
    <property type="entry name" value="NHTrfase_class1_PyrdxlP-BS"/>
</dbReference>
<dbReference type="InterPro" id="IPR015421">
    <property type="entry name" value="PyrdxlP-dep_Trfase_major"/>
</dbReference>
<dbReference type="InterPro" id="IPR050596">
    <property type="entry name" value="AspAT/PAT-like"/>
</dbReference>
<evidence type="ECO:0000256" key="6">
    <source>
        <dbReference type="RuleBase" id="RU000481"/>
    </source>
</evidence>
<dbReference type="InterPro" id="IPR015424">
    <property type="entry name" value="PyrdxlP-dep_Trfase"/>
</dbReference>
<dbReference type="Pfam" id="PF00155">
    <property type="entry name" value="Aminotran_1_2"/>
    <property type="match status" value="1"/>
</dbReference>
<dbReference type="PROSITE" id="PS00105">
    <property type="entry name" value="AA_TRANSFER_CLASS_1"/>
    <property type="match status" value="1"/>
</dbReference>
<comment type="cofactor">
    <cofactor evidence="1 6">
        <name>pyridoxal 5'-phosphate</name>
        <dbReference type="ChEBI" id="CHEBI:597326"/>
    </cofactor>
</comment>
<dbReference type="InterPro" id="IPR015422">
    <property type="entry name" value="PyrdxlP-dep_Trfase_small"/>
</dbReference>
<gene>
    <name evidence="8" type="ORF">CUN49_06205</name>
</gene>
<dbReference type="EC" id="2.6.1.-" evidence="6"/>
<evidence type="ECO:0000256" key="5">
    <source>
        <dbReference type="ARBA" id="ARBA00022898"/>
    </source>
</evidence>
<feature type="domain" description="Aminotransferase class I/classII large" evidence="7">
    <location>
        <begin position="29"/>
        <end position="378"/>
    </location>
</feature>
<dbReference type="Proteomes" id="UP000229681">
    <property type="component" value="Unassembled WGS sequence"/>
</dbReference>
<dbReference type="Gene3D" id="3.40.640.10">
    <property type="entry name" value="Type I PLP-dependent aspartate aminotransferase-like (Major domain)"/>
    <property type="match status" value="1"/>
</dbReference>
<accession>A0A2M8PFF7</accession>
<comment type="similarity">
    <text evidence="2 6">Belongs to the class-I pyridoxal-phosphate-dependent aminotransferase family.</text>
</comment>
<evidence type="ECO:0000259" key="7">
    <source>
        <dbReference type="Pfam" id="PF00155"/>
    </source>
</evidence>
<keyword evidence="3 6" id="KW-0032">Aminotransferase</keyword>
<keyword evidence="5" id="KW-0663">Pyridoxal phosphate</keyword>
<dbReference type="GO" id="GO:0006520">
    <property type="term" value="P:amino acid metabolic process"/>
    <property type="evidence" value="ECO:0007669"/>
    <property type="project" value="InterPro"/>
</dbReference>
<dbReference type="FunFam" id="3.40.640.10:FF:000033">
    <property type="entry name" value="Aspartate aminotransferase"/>
    <property type="match status" value="1"/>
</dbReference>
<dbReference type="PANTHER" id="PTHR46383">
    <property type="entry name" value="ASPARTATE AMINOTRANSFERASE"/>
    <property type="match status" value="1"/>
</dbReference>
<dbReference type="Gene3D" id="3.90.1150.10">
    <property type="entry name" value="Aspartate Aminotransferase, domain 1"/>
    <property type="match status" value="1"/>
</dbReference>
<evidence type="ECO:0000313" key="9">
    <source>
        <dbReference type="Proteomes" id="UP000229681"/>
    </source>
</evidence>
<dbReference type="GO" id="GO:0008483">
    <property type="term" value="F:transaminase activity"/>
    <property type="evidence" value="ECO:0007669"/>
    <property type="project" value="UniProtKB-KW"/>
</dbReference>
<dbReference type="PANTHER" id="PTHR46383:SF3">
    <property type="entry name" value="ASPARTATE AMINOTRANSFERASE-RELATED"/>
    <property type="match status" value="1"/>
</dbReference>
<proteinExistence type="inferred from homology"/>
<reference evidence="8 9" key="1">
    <citation type="submission" date="2017-11" db="EMBL/GenBank/DDBJ databases">
        <title>Evolution of Phototrophy in the Chloroflexi Phylum Driven by Horizontal Gene Transfer.</title>
        <authorList>
            <person name="Ward L.M."/>
            <person name="Hemp J."/>
            <person name="Shih P.M."/>
            <person name="Mcglynn S.E."/>
            <person name="Fischer W."/>
        </authorList>
    </citation>
    <scope>NUCLEOTIDE SEQUENCE [LARGE SCALE GENOMIC DNA]</scope>
    <source>
        <strain evidence="8">JP3_13</strain>
    </source>
</reference>
<evidence type="ECO:0000256" key="3">
    <source>
        <dbReference type="ARBA" id="ARBA00022576"/>
    </source>
</evidence>
<evidence type="ECO:0000256" key="4">
    <source>
        <dbReference type="ARBA" id="ARBA00022679"/>
    </source>
</evidence>
<comment type="caution">
    <text evidence="8">The sequence shown here is derived from an EMBL/GenBank/DDBJ whole genome shotgun (WGS) entry which is preliminary data.</text>
</comment>
<dbReference type="SUPFAM" id="SSF53383">
    <property type="entry name" value="PLP-dependent transferases"/>
    <property type="match status" value="1"/>
</dbReference>
<name>A0A2M8PFF7_9CHLR</name>
<dbReference type="GO" id="GO:0030170">
    <property type="term" value="F:pyridoxal phosphate binding"/>
    <property type="evidence" value="ECO:0007669"/>
    <property type="project" value="InterPro"/>
</dbReference>
<dbReference type="EMBL" id="PGTM01000065">
    <property type="protein sequence ID" value="PJF36289.1"/>
    <property type="molecule type" value="Genomic_DNA"/>
</dbReference>
<protein>
    <recommendedName>
        <fullName evidence="6">Aminotransferase</fullName>
        <ecNumber evidence="6">2.6.1.-</ecNumber>
    </recommendedName>
</protein>
<evidence type="ECO:0000313" key="8">
    <source>
        <dbReference type="EMBL" id="PJF36289.1"/>
    </source>
</evidence>
<dbReference type="CDD" id="cd00609">
    <property type="entry name" value="AAT_like"/>
    <property type="match status" value="1"/>
</dbReference>